<dbReference type="PROSITE" id="PS01081">
    <property type="entry name" value="HTH_TETR_1"/>
    <property type="match status" value="1"/>
</dbReference>
<sequence length="308" mass="35928">MKLSSKLDRIKKQVIRMNEKKMKLIEAGMKLFAVKGYHSTSIQEIATEAGISKGAFYLYFDSKEDFIATALQYFYTQISERIDKAKQEKLPPRESLARQITAFINYLYTYKEFLIMSLRENISIGQNIDKLVHQMKMENYHWMRENIEAIYGNKINDLLVDTIIQLEGLINGYFKWIVIDDIHMEKEKVGAFIVRRLDDVVNGMLTRNEEALITIKNIPDSYEAMMGKDSDELSETLLKLQTKITKLNMDYTKISQLQEVVKELEKEISKTEHRPIMIQGLLAHFKQIPELKIECEQISELLGIELLN</sequence>
<gene>
    <name evidence="6" type="ORF">CIL03_12195</name>
</gene>
<dbReference type="AlphaFoldDB" id="A0A265N8P1"/>
<keyword evidence="4" id="KW-0175">Coiled coil</keyword>
<proteinExistence type="predicted"/>
<dbReference type="InterPro" id="IPR023772">
    <property type="entry name" value="DNA-bd_HTH_TetR-type_CS"/>
</dbReference>
<keyword evidence="1" id="KW-0678">Repressor</keyword>
<dbReference type="InterPro" id="IPR050624">
    <property type="entry name" value="HTH-type_Tx_Regulator"/>
</dbReference>
<dbReference type="PANTHER" id="PTHR43479">
    <property type="entry name" value="ACREF/ENVCD OPERON REPRESSOR-RELATED"/>
    <property type="match status" value="1"/>
</dbReference>
<evidence type="ECO:0000256" key="3">
    <source>
        <dbReference type="PROSITE-ProRule" id="PRU00335"/>
    </source>
</evidence>
<protein>
    <recommendedName>
        <fullName evidence="5">HTH tetR-type domain-containing protein</fullName>
    </recommendedName>
</protein>
<name>A0A265N8P1_9BACI</name>
<feature type="coiled-coil region" evidence="4">
    <location>
        <begin position="247"/>
        <end position="274"/>
    </location>
</feature>
<dbReference type="EMBL" id="NPMS01000005">
    <property type="protein sequence ID" value="OZU88400.1"/>
    <property type="molecule type" value="Genomic_DNA"/>
</dbReference>
<evidence type="ECO:0000313" key="6">
    <source>
        <dbReference type="EMBL" id="OZU88400.1"/>
    </source>
</evidence>
<comment type="caution">
    <text evidence="6">The sequence shown here is derived from an EMBL/GenBank/DDBJ whole genome shotgun (WGS) entry which is preliminary data.</text>
</comment>
<dbReference type="PROSITE" id="PS50977">
    <property type="entry name" value="HTH_TETR_2"/>
    <property type="match status" value="1"/>
</dbReference>
<dbReference type="GO" id="GO:0003677">
    <property type="term" value="F:DNA binding"/>
    <property type="evidence" value="ECO:0007669"/>
    <property type="project" value="UniProtKB-UniRule"/>
</dbReference>
<organism evidence="6 7">
    <name type="scientific">Virgibacillus indicus</name>
    <dbReference type="NCBI Taxonomy" id="2024554"/>
    <lineage>
        <taxon>Bacteria</taxon>
        <taxon>Bacillati</taxon>
        <taxon>Bacillota</taxon>
        <taxon>Bacilli</taxon>
        <taxon>Bacillales</taxon>
        <taxon>Bacillaceae</taxon>
        <taxon>Virgibacillus</taxon>
    </lineage>
</organism>
<evidence type="ECO:0000256" key="2">
    <source>
        <dbReference type="ARBA" id="ARBA00023125"/>
    </source>
</evidence>
<feature type="domain" description="HTH tetR-type" evidence="5">
    <location>
        <begin position="18"/>
        <end position="78"/>
    </location>
</feature>
<dbReference type="PRINTS" id="PR00455">
    <property type="entry name" value="HTHTETR"/>
</dbReference>
<evidence type="ECO:0000259" key="5">
    <source>
        <dbReference type="PROSITE" id="PS50977"/>
    </source>
</evidence>
<dbReference type="SUPFAM" id="SSF46689">
    <property type="entry name" value="Homeodomain-like"/>
    <property type="match status" value="1"/>
</dbReference>
<accession>A0A265N8P1</accession>
<keyword evidence="7" id="KW-1185">Reference proteome</keyword>
<evidence type="ECO:0000256" key="4">
    <source>
        <dbReference type="SAM" id="Coils"/>
    </source>
</evidence>
<dbReference type="InterPro" id="IPR001647">
    <property type="entry name" value="HTH_TetR"/>
</dbReference>
<dbReference type="PANTHER" id="PTHR43479:SF22">
    <property type="entry name" value="TRANSCRIPTIONAL REGULATOR, TETR FAMILY"/>
    <property type="match status" value="1"/>
</dbReference>
<feature type="DNA-binding region" description="H-T-H motif" evidence="3">
    <location>
        <begin position="41"/>
        <end position="60"/>
    </location>
</feature>
<dbReference type="InterPro" id="IPR009057">
    <property type="entry name" value="Homeodomain-like_sf"/>
</dbReference>
<dbReference type="Gene3D" id="1.10.357.10">
    <property type="entry name" value="Tetracycline Repressor, domain 2"/>
    <property type="match status" value="1"/>
</dbReference>
<reference evidence="6 7" key="1">
    <citation type="submission" date="2017-08" db="EMBL/GenBank/DDBJ databases">
        <title>Virgibacillus indicus sp. nov. and Virgibacillus profoundi sp. nov, two moderately halophilic bacteria isolated from marine sediment by using the Microfluidic Streak Plate.</title>
        <authorList>
            <person name="Xu B."/>
            <person name="Hu B."/>
            <person name="Wang J."/>
            <person name="Zhu Y."/>
            <person name="Huang L."/>
            <person name="Du W."/>
            <person name="Huang Y."/>
        </authorList>
    </citation>
    <scope>NUCLEOTIDE SEQUENCE [LARGE SCALE GENOMIC DNA]</scope>
    <source>
        <strain evidence="6 7">IO3-P2-C2</strain>
    </source>
</reference>
<keyword evidence="2 3" id="KW-0238">DNA-binding</keyword>
<evidence type="ECO:0000256" key="1">
    <source>
        <dbReference type="ARBA" id="ARBA00022491"/>
    </source>
</evidence>
<evidence type="ECO:0000313" key="7">
    <source>
        <dbReference type="Proteomes" id="UP000216498"/>
    </source>
</evidence>
<dbReference type="Pfam" id="PF00440">
    <property type="entry name" value="TetR_N"/>
    <property type="match status" value="1"/>
</dbReference>
<dbReference type="Proteomes" id="UP000216498">
    <property type="component" value="Unassembled WGS sequence"/>
</dbReference>
<dbReference type="OrthoDB" id="9812993at2"/>